<protein>
    <submittedName>
        <fullName evidence="1">Uncharacterized protein</fullName>
    </submittedName>
</protein>
<reference evidence="1" key="1">
    <citation type="submission" date="2022-10" db="EMBL/GenBank/DDBJ databases">
        <title>Genome Sequence of Xylaria curta.</title>
        <authorList>
            <person name="Buettner E."/>
        </authorList>
    </citation>
    <scope>NUCLEOTIDE SEQUENCE</scope>
    <source>
        <strain evidence="1">Babe10</strain>
    </source>
</reference>
<organism evidence="1 2">
    <name type="scientific">Xylaria curta</name>
    <dbReference type="NCBI Taxonomy" id="42375"/>
    <lineage>
        <taxon>Eukaryota</taxon>
        <taxon>Fungi</taxon>
        <taxon>Dikarya</taxon>
        <taxon>Ascomycota</taxon>
        <taxon>Pezizomycotina</taxon>
        <taxon>Sordariomycetes</taxon>
        <taxon>Xylariomycetidae</taxon>
        <taxon>Xylariales</taxon>
        <taxon>Xylariaceae</taxon>
        <taxon>Xylaria</taxon>
    </lineage>
</organism>
<dbReference type="EMBL" id="JAPDGR010000106">
    <property type="protein sequence ID" value="KAJ2996154.1"/>
    <property type="molecule type" value="Genomic_DNA"/>
</dbReference>
<sequence length="246" mass="26038">MATQGKITTILFDCDNTLVQSEPIGFEVSAEIVNEILALHGIDNTKFTGPQLQREFVGMTFQATMNAIQAKYGLTLDLSLDELDRYAAMEETRVVAKLLGPGQPLLPCVGVNAVLKELSSRGGLYRLAVVSGSGPSRIAASLAAAGQAEFFAEGDIFSAVNMASKPNPAVYKHALKSLGVDAKNCVAIEDSKSGVLAARGAGLLTLGYTGAYELEERPALEKVLVEAGCMTVMSDWAEFLGFLDGL</sequence>
<dbReference type="Proteomes" id="UP001143856">
    <property type="component" value="Unassembled WGS sequence"/>
</dbReference>
<comment type="caution">
    <text evidence="1">The sequence shown here is derived from an EMBL/GenBank/DDBJ whole genome shotgun (WGS) entry which is preliminary data.</text>
</comment>
<keyword evidence="2" id="KW-1185">Reference proteome</keyword>
<gene>
    <name evidence="1" type="ORF">NUW58_g1064</name>
</gene>
<name>A0ACC1PNG9_9PEZI</name>
<proteinExistence type="predicted"/>
<evidence type="ECO:0000313" key="1">
    <source>
        <dbReference type="EMBL" id="KAJ2996154.1"/>
    </source>
</evidence>
<accession>A0ACC1PNG9</accession>
<evidence type="ECO:0000313" key="2">
    <source>
        <dbReference type="Proteomes" id="UP001143856"/>
    </source>
</evidence>